<dbReference type="AlphaFoldDB" id="A0A0T6LXB2"/>
<dbReference type="STRING" id="76728.AQ490_15845"/>
<evidence type="ECO:0000313" key="5">
    <source>
        <dbReference type="EMBL" id="KRV50750.1"/>
    </source>
</evidence>
<organism evidence="5 6">
    <name type="scientific">Wenjunlia vitaminophila</name>
    <name type="common">Streptomyces vitaminophilus</name>
    <dbReference type="NCBI Taxonomy" id="76728"/>
    <lineage>
        <taxon>Bacteria</taxon>
        <taxon>Bacillati</taxon>
        <taxon>Actinomycetota</taxon>
        <taxon>Actinomycetes</taxon>
        <taxon>Kitasatosporales</taxon>
        <taxon>Streptomycetaceae</taxon>
        <taxon>Wenjunlia</taxon>
    </lineage>
</organism>
<dbReference type="GO" id="GO:0016491">
    <property type="term" value="F:oxidoreductase activity"/>
    <property type="evidence" value="ECO:0007669"/>
    <property type="project" value="UniProtKB-KW"/>
</dbReference>
<dbReference type="PANTHER" id="PTHR10696">
    <property type="entry name" value="GAMMA-BUTYROBETAINE HYDROXYLASE-RELATED"/>
    <property type="match status" value="1"/>
</dbReference>
<evidence type="ECO:0000256" key="1">
    <source>
        <dbReference type="ARBA" id="ARBA00001954"/>
    </source>
</evidence>
<dbReference type="SUPFAM" id="SSF51197">
    <property type="entry name" value="Clavaminate synthase-like"/>
    <property type="match status" value="1"/>
</dbReference>
<dbReference type="InterPro" id="IPR050411">
    <property type="entry name" value="AlphaKG_dependent_hydroxylases"/>
</dbReference>
<dbReference type="InterPro" id="IPR003819">
    <property type="entry name" value="TauD/TfdA-like"/>
</dbReference>
<dbReference type="Gene3D" id="3.60.130.10">
    <property type="entry name" value="Clavaminate synthase-like"/>
    <property type="match status" value="1"/>
</dbReference>
<proteinExistence type="predicted"/>
<protein>
    <recommendedName>
        <fullName evidence="4">TauD/TfdA-like domain-containing protein</fullName>
    </recommendedName>
</protein>
<evidence type="ECO:0000256" key="2">
    <source>
        <dbReference type="ARBA" id="ARBA00023002"/>
    </source>
</evidence>
<keyword evidence="6" id="KW-1185">Reference proteome</keyword>
<reference evidence="5 6" key="1">
    <citation type="submission" date="2015-10" db="EMBL/GenBank/DDBJ databases">
        <title>Draft genome sequence of pyrrolomycin-producing Streptomyces vitaminophilus.</title>
        <authorList>
            <person name="Graham D.E."/>
            <person name="Mahan K.M."/>
            <person name="Klingeman D.M."/>
            <person name="Hettich R.L."/>
            <person name="Parry R.J."/>
        </authorList>
    </citation>
    <scope>NUCLEOTIDE SEQUENCE [LARGE SCALE GENOMIC DNA]</scope>
    <source>
        <strain evidence="5 6">ATCC 31673</strain>
    </source>
</reference>
<dbReference type="InterPro" id="IPR042098">
    <property type="entry name" value="TauD-like_sf"/>
</dbReference>
<dbReference type="eggNOG" id="COG2175">
    <property type="taxonomic scope" value="Bacteria"/>
</dbReference>
<comment type="caution">
    <text evidence="5">The sequence shown here is derived from an EMBL/GenBank/DDBJ whole genome shotgun (WGS) entry which is preliminary data.</text>
</comment>
<evidence type="ECO:0000256" key="3">
    <source>
        <dbReference type="ARBA" id="ARBA00023004"/>
    </source>
</evidence>
<name>A0A0T6LXB2_WENVI</name>
<gene>
    <name evidence="5" type="ORF">AQ490_15845</name>
</gene>
<evidence type="ECO:0000313" key="6">
    <source>
        <dbReference type="Proteomes" id="UP000050867"/>
    </source>
</evidence>
<sequence length="222" mass="24848">MVVLRGFDELPASGLADYARSWGALLTWDFGEVLELVNKEGSGNYLMGSGPVPFHWDGAFAGRAPSYLLFRCALATQPGTGGETSFCDTTRVLRQAPPERQRLWERVRITYRIGRTGHFGGTTSSPLVVPHPLTGHPTLRYAEPLPAEEFENPMTLGISGIPAAAREDLLGDLRERLYRGGARYSHRWQTGDYVLADNHTLLHRREPYRRGASRHLQRVHIL</sequence>
<accession>A0A0T6LXB2</accession>
<dbReference type="PANTHER" id="PTHR10696:SF53">
    <property type="entry name" value="TYROSINE ISONITRILE DESATURASE"/>
    <property type="match status" value="1"/>
</dbReference>
<dbReference type="Proteomes" id="UP000050867">
    <property type="component" value="Unassembled WGS sequence"/>
</dbReference>
<keyword evidence="3" id="KW-0408">Iron</keyword>
<evidence type="ECO:0000259" key="4">
    <source>
        <dbReference type="Pfam" id="PF02668"/>
    </source>
</evidence>
<comment type="cofactor">
    <cofactor evidence="1">
        <name>Fe(2+)</name>
        <dbReference type="ChEBI" id="CHEBI:29033"/>
    </cofactor>
</comment>
<feature type="domain" description="TauD/TfdA-like" evidence="4">
    <location>
        <begin position="2"/>
        <end position="219"/>
    </location>
</feature>
<dbReference type="Pfam" id="PF02668">
    <property type="entry name" value="TauD"/>
    <property type="match status" value="1"/>
</dbReference>
<dbReference type="EMBL" id="LLZU01000005">
    <property type="protein sequence ID" value="KRV50750.1"/>
    <property type="molecule type" value="Genomic_DNA"/>
</dbReference>
<keyword evidence="2" id="KW-0560">Oxidoreductase</keyword>